<sequence>MAQSPKAKKILIYNGPGTCQGCPEAISSLLKKAGFNTQYIKPGQLTKKNFEKTAMYVQPGGSDDASEVINALSKNEIKNLKSFVFNGGKYLGICSGGYLAGRHIVDKDTINSFSLLPTTVDEEQEDPDSKVERIKWKNKKLSVYFQSGPAFNLKHLPNADIWAIYTKTGNGAALINKYGHGKVGVIGPHLEATEDWFDDSDLESPGLSHHLLMDFINTLLQDKSILKRIILNG</sequence>
<feature type="domain" description="Biotin-protein ligase N-terminal" evidence="1">
    <location>
        <begin position="9"/>
        <end position="104"/>
    </location>
</feature>
<protein>
    <recommendedName>
        <fullName evidence="1">Biotin-protein ligase N-terminal domain-containing protein</fullName>
    </recommendedName>
</protein>
<dbReference type="Pfam" id="PF09825">
    <property type="entry name" value="BPL_N"/>
    <property type="match status" value="1"/>
</dbReference>
<dbReference type="PIRSF" id="PIRSF016642">
    <property type="entry name" value="UCP016642"/>
    <property type="match status" value="1"/>
</dbReference>
<evidence type="ECO:0000259" key="1">
    <source>
        <dbReference type="Pfam" id="PF09825"/>
    </source>
</evidence>
<dbReference type="Proteomes" id="UP000712570">
    <property type="component" value="Unassembled WGS sequence"/>
</dbReference>
<evidence type="ECO:0000313" key="2">
    <source>
        <dbReference type="EMBL" id="NHQ88093.1"/>
    </source>
</evidence>
<comment type="caution">
    <text evidence="2">The sequence shown here is derived from an EMBL/GenBank/DDBJ whole genome shotgun (WGS) entry which is preliminary data.</text>
</comment>
<dbReference type="InterPro" id="IPR015834">
    <property type="entry name" value="UCP016642"/>
</dbReference>
<proteinExistence type="predicted"/>
<dbReference type="Gene3D" id="3.40.50.880">
    <property type="match status" value="1"/>
</dbReference>
<keyword evidence="3" id="KW-1185">Reference proteome</keyword>
<dbReference type="InterPro" id="IPR029062">
    <property type="entry name" value="Class_I_gatase-like"/>
</dbReference>
<name>A0ABX0KZR0_9NEIS</name>
<gene>
    <name evidence="2" type="ORF">HA050_18460</name>
</gene>
<evidence type="ECO:0000313" key="3">
    <source>
        <dbReference type="Proteomes" id="UP000712570"/>
    </source>
</evidence>
<accession>A0ABX0KZR0</accession>
<dbReference type="EMBL" id="JAAOLX010000011">
    <property type="protein sequence ID" value="NHQ88093.1"/>
    <property type="molecule type" value="Genomic_DNA"/>
</dbReference>
<organism evidence="2 3">
    <name type="scientific">Iodobacter violaceini</name>
    <dbReference type="NCBI Taxonomy" id="3044271"/>
    <lineage>
        <taxon>Bacteria</taxon>
        <taxon>Pseudomonadati</taxon>
        <taxon>Pseudomonadota</taxon>
        <taxon>Betaproteobacteria</taxon>
        <taxon>Neisseriales</taxon>
        <taxon>Chitinibacteraceae</taxon>
        <taxon>Iodobacter</taxon>
    </lineage>
</organism>
<dbReference type="SUPFAM" id="SSF52317">
    <property type="entry name" value="Class I glutamine amidotransferase-like"/>
    <property type="match status" value="1"/>
</dbReference>
<reference evidence="2 3" key="1">
    <citation type="submission" date="2020-03" db="EMBL/GenBank/DDBJ databases">
        <title>Draft genome sequence of environmentally isolated violet-colored cultures.</title>
        <authorList>
            <person name="Wilson H.S."/>
        </authorList>
    </citation>
    <scope>NUCLEOTIDE SEQUENCE [LARGE SCALE GENOMIC DNA]</scope>
    <source>
        <strain evidence="2 3">HSC-16F04</strain>
    </source>
</reference>
<dbReference type="InterPro" id="IPR019197">
    <property type="entry name" value="Biotin-prot_ligase_N"/>
</dbReference>
<dbReference type="RefSeq" id="WP_166829465.1">
    <property type="nucleotide sequence ID" value="NZ_JAAOLX010000011.1"/>
</dbReference>